<dbReference type="GO" id="GO:0006261">
    <property type="term" value="P:DNA-templated DNA replication"/>
    <property type="evidence" value="ECO:0007669"/>
    <property type="project" value="InterPro"/>
</dbReference>
<evidence type="ECO:0000256" key="2">
    <source>
        <dbReference type="ARBA" id="ARBA00022705"/>
    </source>
</evidence>
<dbReference type="Gene3D" id="1.20.58.1030">
    <property type="match status" value="1"/>
</dbReference>
<dbReference type="InterPro" id="IPR008591">
    <property type="entry name" value="GINS_Sld5"/>
</dbReference>
<keyword evidence="3 4" id="KW-0539">Nucleus</keyword>
<evidence type="ECO:0000256" key="4">
    <source>
        <dbReference type="PIRNR" id="PIRNR007764"/>
    </source>
</evidence>
<dbReference type="InterPro" id="IPR036224">
    <property type="entry name" value="GINS_bundle-like_dom_sf"/>
</dbReference>
<evidence type="ECO:0000256" key="1">
    <source>
        <dbReference type="ARBA" id="ARBA00004123"/>
    </source>
</evidence>
<dbReference type="Proteomes" id="UP000238350">
    <property type="component" value="Unassembled WGS sequence"/>
</dbReference>
<dbReference type="PANTHER" id="PTHR21206:SF0">
    <property type="entry name" value="DNA REPLICATION COMPLEX GINS PROTEIN SLD5"/>
    <property type="match status" value="1"/>
</dbReference>
<dbReference type="OrthoDB" id="338231at2759"/>
<keyword evidence="7" id="KW-1185">Reference proteome</keyword>
<organism evidence="6 7">
    <name type="scientific">Wickerhamiella sorbophila</name>
    <dbReference type="NCBI Taxonomy" id="45607"/>
    <lineage>
        <taxon>Eukaryota</taxon>
        <taxon>Fungi</taxon>
        <taxon>Dikarya</taxon>
        <taxon>Ascomycota</taxon>
        <taxon>Saccharomycotina</taxon>
        <taxon>Dipodascomycetes</taxon>
        <taxon>Dipodascales</taxon>
        <taxon>Trichomonascaceae</taxon>
        <taxon>Wickerhamiella</taxon>
    </lineage>
</organism>
<dbReference type="SUPFAM" id="SSF158573">
    <property type="entry name" value="GINS helical bundle-like"/>
    <property type="match status" value="1"/>
</dbReference>
<dbReference type="EMBL" id="NDIQ01000022">
    <property type="protein sequence ID" value="PRT57107.1"/>
    <property type="molecule type" value="Genomic_DNA"/>
</dbReference>
<evidence type="ECO:0000313" key="7">
    <source>
        <dbReference type="Proteomes" id="UP000238350"/>
    </source>
</evidence>
<reference evidence="6 7" key="1">
    <citation type="submission" date="2017-04" db="EMBL/GenBank/DDBJ databases">
        <title>Genome sequencing of [Candida] sorbophila.</title>
        <authorList>
            <person name="Ahn J.O."/>
        </authorList>
    </citation>
    <scope>NUCLEOTIDE SEQUENCE [LARGE SCALE GENOMIC DNA]</scope>
    <source>
        <strain evidence="6 7">DS02</strain>
    </source>
</reference>
<comment type="function">
    <text evidence="4">The GINS complex plays an essential role in the initiation of DNA replication.</text>
</comment>
<keyword evidence="2 4" id="KW-0235">DNA replication</keyword>
<dbReference type="GO" id="GO:0000727">
    <property type="term" value="P:double-strand break repair via break-induced replication"/>
    <property type="evidence" value="ECO:0007669"/>
    <property type="project" value="TreeGrafter"/>
</dbReference>
<comment type="caution">
    <text evidence="6">The sequence shown here is derived from an EMBL/GenBank/DDBJ whole genome shotgun (WGS) entry which is preliminary data.</text>
</comment>
<dbReference type="GeneID" id="36518475"/>
<dbReference type="Pfam" id="PF05916">
    <property type="entry name" value="Sld5"/>
    <property type="match status" value="1"/>
</dbReference>
<dbReference type="InterPro" id="IPR038749">
    <property type="entry name" value="Sld5_GINS_A"/>
</dbReference>
<sequence>MSRIRDPIDSIIAGLGKKPDASEQAANRAVIELKKAWVAERMAPTVLPYAGDTLETVMSQIRGLIEFVEEKSLLLHEGDITSSGQDGENIKLQLLVVETELERAKFVARGYLRARLAKIDQSAIYWSTQTPLDTPLSPKEQEYLQRRLIIKEKLYDSSFLLSLHSDLQNLNDTDGAVSMVDEPDLDKPVAIKVTKPGLDPVVCGNDTVLLEHGGLYMLRYSAIAGLPVDIV</sequence>
<dbReference type="GO" id="GO:0000811">
    <property type="term" value="C:GINS complex"/>
    <property type="evidence" value="ECO:0007669"/>
    <property type="project" value="UniProtKB-UniRule"/>
</dbReference>
<dbReference type="RefSeq" id="XP_024667052.1">
    <property type="nucleotide sequence ID" value="XM_024811284.1"/>
</dbReference>
<proteinExistence type="inferred from homology"/>
<dbReference type="STRING" id="45607.A0A2T0FQ61"/>
<feature type="domain" description="GINS subunit" evidence="5">
    <location>
        <begin position="91"/>
        <end position="146"/>
    </location>
</feature>
<dbReference type="PANTHER" id="PTHR21206">
    <property type="entry name" value="SLD5 PROTEIN"/>
    <property type="match status" value="1"/>
</dbReference>
<dbReference type="PIRSF" id="PIRSF007764">
    <property type="entry name" value="Sld5"/>
    <property type="match status" value="1"/>
</dbReference>
<accession>A0A2T0FQ61</accession>
<evidence type="ECO:0000259" key="5">
    <source>
        <dbReference type="Pfam" id="PF05916"/>
    </source>
</evidence>
<comment type="similarity">
    <text evidence="4">Belongs to the GINS4/SLD5 family.</text>
</comment>
<dbReference type="CDD" id="cd11711">
    <property type="entry name" value="GINS_A_Sld5"/>
    <property type="match status" value="1"/>
</dbReference>
<gene>
    <name evidence="6" type="ORF">B9G98_04727</name>
</gene>
<protein>
    <recommendedName>
        <fullName evidence="4">DNA replication complex GINS protein SLD5</fullName>
    </recommendedName>
</protein>
<evidence type="ECO:0000256" key="3">
    <source>
        <dbReference type="ARBA" id="ARBA00023242"/>
    </source>
</evidence>
<dbReference type="AlphaFoldDB" id="A0A2T0FQ61"/>
<evidence type="ECO:0000313" key="6">
    <source>
        <dbReference type="EMBL" id="PRT57107.1"/>
    </source>
</evidence>
<dbReference type="InterPro" id="IPR021151">
    <property type="entry name" value="GINS_A"/>
</dbReference>
<comment type="subcellular location">
    <subcellularLocation>
        <location evidence="1 4">Nucleus</location>
    </subcellularLocation>
</comment>
<name>A0A2T0FQ61_9ASCO</name>